<proteinExistence type="predicted"/>
<reference evidence="2" key="1">
    <citation type="submission" date="2023-08" db="EMBL/GenBank/DDBJ databases">
        <authorList>
            <person name="Chen Y."/>
            <person name="Shah S."/>
            <person name="Dougan E. K."/>
            <person name="Thang M."/>
            <person name="Chan C."/>
        </authorList>
    </citation>
    <scope>NUCLEOTIDE SEQUENCE</scope>
</reference>
<evidence type="ECO:0000256" key="1">
    <source>
        <dbReference type="SAM" id="MobiDB-lite"/>
    </source>
</evidence>
<dbReference type="Proteomes" id="UP001178507">
    <property type="component" value="Unassembled WGS sequence"/>
</dbReference>
<gene>
    <name evidence="2" type="ORF">EVOR1521_LOCUS17662</name>
</gene>
<name>A0AA36ITJ8_9DINO</name>
<dbReference type="AlphaFoldDB" id="A0AA36ITJ8"/>
<feature type="compositionally biased region" description="Basic and acidic residues" evidence="1">
    <location>
        <begin position="66"/>
        <end position="94"/>
    </location>
</feature>
<dbReference type="EMBL" id="CAUJNA010002369">
    <property type="protein sequence ID" value="CAJ1392612.1"/>
    <property type="molecule type" value="Genomic_DNA"/>
</dbReference>
<evidence type="ECO:0000313" key="2">
    <source>
        <dbReference type="EMBL" id="CAJ1392612.1"/>
    </source>
</evidence>
<organism evidence="2 3">
    <name type="scientific">Effrenium voratum</name>
    <dbReference type="NCBI Taxonomy" id="2562239"/>
    <lineage>
        <taxon>Eukaryota</taxon>
        <taxon>Sar</taxon>
        <taxon>Alveolata</taxon>
        <taxon>Dinophyceae</taxon>
        <taxon>Suessiales</taxon>
        <taxon>Symbiodiniaceae</taxon>
        <taxon>Effrenium</taxon>
    </lineage>
</organism>
<accession>A0AA36ITJ8</accession>
<keyword evidence="3" id="KW-1185">Reference proteome</keyword>
<protein>
    <submittedName>
        <fullName evidence="2">Uncharacterized protein</fullName>
    </submittedName>
</protein>
<evidence type="ECO:0000313" key="3">
    <source>
        <dbReference type="Proteomes" id="UP001178507"/>
    </source>
</evidence>
<comment type="caution">
    <text evidence="2">The sequence shown here is derived from an EMBL/GenBank/DDBJ whole genome shotgun (WGS) entry which is preliminary data.</text>
</comment>
<sequence>MSSPQLEICRSGPSAESVRAAAWLDGNKATIPPKAYGARFAVHFTQHAAAEPKDPDSPFSPFSPDARPRHSDRAENTETAERTESQNVTDEKEVSTLPRLFDQGPAVASPLEKWDTDALPRFKLEKSEEAKFNPMPVEIGAKLRLQDPKTEFSEDQVTTEMNALEGQSPFTQRHQCCSSGWLRFCS</sequence>
<feature type="region of interest" description="Disordered" evidence="1">
    <location>
        <begin position="47"/>
        <end position="113"/>
    </location>
</feature>